<dbReference type="InterPro" id="IPR002491">
    <property type="entry name" value="ABC_transptr_periplasmic_BD"/>
</dbReference>
<accession>A0A369CM39</accession>
<dbReference type="SUPFAM" id="SSF53807">
    <property type="entry name" value="Helical backbone' metal receptor"/>
    <property type="match status" value="1"/>
</dbReference>
<dbReference type="Gene3D" id="3.40.50.1980">
    <property type="entry name" value="Nitrogenase molybdenum iron protein domain"/>
    <property type="match status" value="2"/>
</dbReference>
<evidence type="ECO:0000256" key="2">
    <source>
        <dbReference type="SAM" id="SignalP"/>
    </source>
</evidence>
<dbReference type="CDD" id="cd01144">
    <property type="entry name" value="BtuF"/>
    <property type="match status" value="1"/>
</dbReference>
<dbReference type="RefSeq" id="WP_114278326.1">
    <property type="nucleotide sequence ID" value="NZ_QPJY01000001.1"/>
</dbReference>
<protein>
    <submittedName>
        <fullName evidence="4">Iron complex transport system substrate-binding protein</fullName>
    </submittedName>
</protein>
<dbReference type="OrthoDB" id="6495095at2"/>
<organism evidence="4 5">
    <name type="scientific">Thioalbus denitrificans</name>
    <dbReference type="NCBI Taxonomy" id="547122"/>
    <lineage>
        <taxon>Bacteria</taxon>
        <taxon>Pseudomonadati</taxon>
        <taxon>Pseudomonadota</taxon>
        <taxon>Gammaproteobacteria</taxon>
        <taxon>Chromatiales</taxon>
        <taxon>Ectothiorhodospiraceae</taxon>
        <taxon>Thioalbus</taxon>
    </lineage>
</organism>
<dbReference type="InterPro" id="IPR054828">
    <property type="entry name" value="Vit_B12_bind_prot"/>
</dbReference>
<dbReference type="AlphaFoldDB" id="A0A369CM39"/>
<keyword evidence="5" id="KW-1185">Reference proteome</keyword>
<comment type="caution">
    <text evidence="4">The sequence shown here is derived from an EMBL/GenBank/DDBJ whole genome shotgun (WGS) entry which is preliminary data.</text>
</comment>
<gene>
    <name evidence="4" type="ORF">DFQ59_101801</name>
</gene>
<feature type="signal peptide" evidence="2">
    <location>
        <begin position="1"/>
        <end position="21"/>
    </location>
</feature>
<dbReference type="PANTHER" id="PTHR30535:SF34">
    <property type="entry name" value="MOLYBDATE-BINDING PROTEIN MOLA"/>
    <property type="match status" value="1"/>
</dbReference>
<dbReference type="NCBIfam" id="NF038402">
    <property type="entry name" value="TroA_like"/>
    <property type="match status" value="1"/>
</dbReference>
<reference evidence="4 5" key="1">
    <citation type="submission" date="2018-07" db="EMBL/GenBank/DDBJ databases">
        <title>Genomic Encyclopedia of Type Strains, Phase IV (KMG-IV): sequencing the most valuable type-strain genomes for metagenomic binning, comparative biology and taxonomic classification.</title>
        <authorList>
            <person name="Goeker M."/>
        </authorList>
    </citation>
    <scope>NUCLEOTIDE SEQUENCE [LARGE SCALE GENOMIC DNA]</scope>
    <source>
        <strain evidence="4 5">DSM 26407</strain>
    </source>
</reference>
<name>A0A369CM39_9GAMM</name>
<dbReference type="EMBL" id="QPJY01000001">
    <property type="protein sequence ID" value="RCX33497.1"/>
    <property type="molecule type" value="Genomic_DNA"/>
</dbReference>
<evidence type="ECO:0000256" key="1">
    <source>
        <dbReference type="ARBA" id="ARBA00022729"/>
    </source>
</evidence>
<dbReference type="Proteomes" id="UP000252707">
    <property type="component" value="Unassembled WGS sequence"/>
</dbReference>
<evidence type="ECO:0000313" key="4">
    <source>
        <dbReference type="EMBL" id="RCX33497.1"/>
    </source>
</evidence>
<dbReference type="PANTHER" id="PTHR30535">
    <property type="entry name" value="VITAMIN B12-BINDING PROTEIN"/>
    <property type="match status" value="1"/>
</dbReference>
<keyword evidence="1 2" id="KW-0732">Signal</keyword>
<dbReference type="PROSITE" id="PS50983">
    <property type="entry name" value="FE_B12_PBP"/>
    <property type="match status" value="1"/>
</dbReference>
<evidence type="ECO:0000259" key="3">
    <source>
        <dbReference type="PROSITE" id="PS50983"/>
    </source>
</evidence>
<dbReference type="Pfam" id="PF01497">
    <property type="entry name" value="Peripla_BP_2"/>
    <property type="match status" value="1"/>
</dbReference>
<evidence type="ECO:0000313" key="5">
    <source>
        <dbReference type="Proteomes" id="UP000252707"/>
    </source>
</evidence>
<feature type="chain" id="PRO_5016605122" evidence="2">
    <location>
        <begin position="22"/>
        <end position="296"/>
    </location>
</feature>
<sequence length="296" mass="31677">MSELWRLLALLLILWLQSAAAAAVAVVDDSGARVALPEPARRIVSLAPHATELLLAAGAGGRVVGVVSHSDYPAAARALPQVGGYERLDLEAILGLAPDLVVAWESGNPGAEVERLRALGIPVYVTELRRLEDIPATLERIGILAGTPGEAGTAAAAFRDGVEALRRRYAGRSPVRVFYQIWDSPLMTVGGDHLITSVIALCGGRNIFADQAALAPAVDVESVLVRDPEAIVASGMAAERPEWLDGWRRWPGLGAVREEALFLIHPDLIQRPTPRILEGAEQLCADLDRVRARRGE</sequence>
<feature type="domain" description="Fe/B12 periplasmic-binding" evidence="3">
    <location>
        <begin position="42"/>
        <end position="291"/>
    </location>
</feature>
<dbReference type="GO" id="GO:0071281">
    <property type="term" value="P:cellular response to iron ion"/>
    <property type="evidence" value="ECO:0007669"/>
    <property type="project" value="TreeGrafter"/>
</dbReference>
<proteinExistence type="predicted"/>
<dbReference type="InterPro" id="IPR050902">
    <property type="entry name" value="ABC_Transporter_SBP"/>
</dbReference>